<dbReference type="GO" id="GO:0005886">
    <property type="term" value="C:plasma membrane"/>
    <property type="evidence" value="ECO:0007669"/>
    <property type="project" value="UniProtKB-SubCell"/>
</dbReference>
<gene>
    <name evidence="6" type="ORF">METZ01_LOCUS47122</name>
</gene>
<keyword evidence="3" id="KW-0812">Transmembrane</keyword>
<dbReference type="AlphaFoldDB" id="A0A381RTG5"/>
<dbReference type="GO" id="GO:0022857">
    <property type="term" value="F:transmembrane transporter activity"/>
    <property type="evidence" value="ECO:0007669"/>
    <property type="project" value="InterPro"/>
</dbReference>
<organism evidence="6">
    <name type="scientific">marine metagenome</name>
    <dbReference type="NCBI Taxonomy" id="408172"/>
    <lineage>
        <taxon>unclassified sequences</taxon>
        <taxon>metagenomes</taxon>
        <taxon>ecological metagenomes</taxon>
    </lineage>
</organism>
<keyword evidence="5" id="KW-0472">Membrane</keyword>
<evidence type="ECO:0008006" key="7">
    <source>
        <dbReference type="Google" id="ProtNLM"/>
    </source>
</evidence>
<evidence type="ECO:0000256" key="3">
    <source>
        <dbReference type="ARBA" id="ARBA00022692"/>
    </source>
</evidence>
<dbReference type="PANTHER" id="PTHR30558">
    <property type="entry name" value="EXBD MEMBRANE COMPONENT OF PMF-DRIVEN MACROMOLECULE IMPORT SYSTEM"/>
    <property type="match status" value="1"/>
</dbReference>
<evidence type="ECO:0000256" key="4">
    <source>
        <dbReference type="ARBA" id="ARBA00022989"/>
    </source>
</evidence>
<evidence type="ECO:0000256" key="2">
    <source>
        <dbReference type="ARBA" id="ARBA00022475"/>
    </source>
</evidence>
<evidence type="ECO:0000256" key="5">
    <source>
        <dbReference type="ARBA" id="ARBA00023136"/>
    </source>
</evidence>
<dbReference type="Gene3D" id="3.30.420.270">
    <property type="match status" value="1"/>
</dbReference>
<evidence type="ECO:0000313" key="6">
    <source>
        <dbReference type="EMBL" id="SUZ94268.1"/>
    </source>
</evidence>
<proteinExistence type="predicted"/>
<dbReference type="Pfam" id="PF02472">
    <property type="entry name" value="ExbD"/>
    <property type="match status" value="1"/>
</dbReference>
<dbReference type="EMBL" id="UINC01002219">
    <property type="protein sequence ID" value="SUZ94268.1"/>
    <property type="molecule type" value="Genomic_DNA"/>
</dbReference>
<dbReference type="InterPro" id="IPR003400">
    <property type="entry name" value="ExbD"/>
</dbReference>
<dbReference type="PANTHER" id="PTHR30558:SF3">
    <property type="entry name" value="BIOPOLYMER TRANSPORT PROTEIN EXBD-RELATED"/>
    <property type="match status" value="1"/>
</dbReference>
<name>A0A381RTG5_9ZZZZ</name>
<evidence type="ECO:0000256" key="1">
    <source>
        <dbReference type="ARBA" id="ARBA00004162"/>
    </source>
</evidence>
<keyword evidence="2" id="KW-1003">Cell membrane</keyword>
<comment type="subcellular location">
    <subcellularLocation>
        <location evidence="1">Cell membrane</location>
        <topology evidence="1">Single-pass membrane protein</topology>
    </subcellularLocation>
</comment>
<accession>A0A381RTG5</accession>
<sequence length="119" mass="13686">MPDIIFMLLIFFMVTTVLREYSGLDVELPKAKRIQKLKSKRHTAHIWLSKQGQISIEDKLIRSENIRHIMYSKRAADPQLTVSIKADKSARMGLVSDIHTELRKADALMLNYSSKTSVE</sequence>
<protein>
    <recommendedName>
        <fullName evidence="7">Biopolymer transporter ExbD</fullName>
    </recommendedName>
</protein>
<keyword evidence="4" id="KW-1133">Transmembrane helix</keyword>
<reference evidence="6" key="1">
    <citation type="submission" date="2018-05" db="EMBL/GenBank/DDBJ databases">
        <authorList>
            <person name="Lanie J.A."/>
            <person name="Ng W.-L."/>
            <person name="Kazmierczak K.M."/>
            <person name="Andrzejewski T.M."/>
            <person name="Davidsen T.M."/>
            <person name="Wayne K.J."/>
            <person name="Tettelin H."/>
            <person name="Glass J.I."/>
            <person name="Rusch D."/>
            <person name="Podicherti R."/>
            <person name="Tsui H.-C.T."/>
            <person name="Winkler M.E."/>
        </authorList>
    </citation>
    <scope>NUCLEOTIDE SEQUENCE</scope>
</reference>